<reference evidence="1 2" key="1">
    <citation type="submission" date="2016-08" db="EMBL/GenBank/DDBJ databases">
        <title>Complete genome sequence of Fictibacillus arsenicus G25-54, a strain with toxicity to nematodes and a potential arsenic-resistance activity.</title>
        <authorList>
            <person name="Zheng Z."/>
        </authorList>
    </citation>
    <scope>NUCLEOTIDE SEQUENCE [LARGE SCALE GENOMIC DNA]</scope>
    <source>
        <strain evidence="1 2">G25-54</strain>
    </source>
</reference>
<dbReference type="OrthoDB" id="2967153at2"/>
<evidence type="ECO:0000313" key="2">
    <source>
        <dbReference type="Proteomes" id="UP000077412"/>
    </source>
</evidence>
<sequence length="104" mass="12231">MLTVFMEYKVNPETLQSYEYEMASVIEELKKLGASDIQWYRAADQPSLYVEYFKVNDKEAYESIKEKRTSSEHPVFSKLFPFISGGAEKIHCWAFEKMNVKEDL</sequence>
<dbReference type="Proteomes" id="UP000077412">
    <property type="component" value="Chromosome"/>
</dbReference>
<proteinExistence type="predicted"/>
<accession>A0A1B1Z0G2</accession>
<protein>
    <recommendedName>
        <fullName evidence="3">NIPSNAP domain-containing protein</fullName>
    </recommendedName>
</protein>
<dbReference type="RefSeq" id="WP_066286195.1">
    <property type="nucleotide sequence ID" value="NZ_CP016761.1"/>
</dbReference>
<gene>
    <name evidence="1" type="ORF">ABE41_002470</name>
</gene>
<evidence type="ECO:0000313" key="1">
    <source>
        <dbReference type="EMBL" id="ANX10880.1"/>
    </source>
</evidence>
<dbReference type="KEGG" id="far:ABE41_002470"/>
<organism evidence="1 2">
    <name type="scientific">Fictibacillus arsenicus</name>
    <dbReference type="NCBI Taxonomy" id="255247"/>
    <lineage>
        <taxon>Bacteria</taxon>
        <taxon>Bacillati</taxon>
        <taxon>Bacillota</taxon>
        <taxon>Bacilli</taxon>
        <taxon>Bacillales</taxon>
        <taxon>Fictibacillaceae</taxon>
        <taxon>Fictibacillus</taxon>
    </lineage>
</organism>
<name>A0A1B1Z0G2_9BACL</name>
<keyword evidence="2" id="KW-1185">Reference proteome</keyword>
<dbReference type="STRING" id="255247.ABE41_002470"/>
<evidence type="ECO:0008006" key="3">
    <source>
        <dbReference type="Google" id="ProtNLM"/>
    </source>
</evidence>
<dbReference type="EMBL" id="CP016761">
    <property type="protein sequence ID" value="ANX10880.1"/>
    <property type="molecule type" value="Genomic_DNA"/>
</dbReference>
<dbReference type="AlphaFoldDB" id="A0A1B1Z0G2"/>